<proteinExistence type="predicted"/>
<dbReference type="EMBL" id="BN001307">
    <property type="protein sequence ID" value="CBF84769.1"/>
    <property type="molecule type" value="Genomic_DNA"/>
</dbReference>
<dbReference type="InParanoid" id="C8VLV3"/>
<reference evidence="2" key="2">
    <citation type="journal article" date="2009" name="Fungal Genet. Biol.">
        <title>The 2008 update of the Aspergillus nidulans genome annotation: a community effort.</title>
        <authorList>
            <person name="Wortman J.R."/>
            <person name="Gilsenan J.M."/>
            <person name="Joardar V."/>
            <person name="Deegan J."/>
            <person name="Clutterbuck J."/>
            <person name="Andersen M.R."/>
            <person name="Archer D."/>
            <person name="Bencina M."/>
            <person name="Braus G."/>
            <person name="Coutinho P."/>
            <person name="von Dohren H."/>
            <person name="Doonan J."/>
            <person name="Driessen A.J."/>
            <person name="Durek P."/>
            <person name="Espeso E."/>
            <person name="Fekete E."/>
            <person name="Flipphi M."/>
            <person name="Estrada C.G."/>
            <person name="Geysens S."/>
            <person name="Goldman G."/>
            <person name="de Groot P.W."/>
            <person name="Hansen K."/>
            <person name="Harris S.D."/>
            <person name="Heinekamp T."/>
            <person name="Helmstaedt K."/>
            <person name="Henrissat B."/>
            <person name="Hofmann G."/>
            <person name="Homan T."/>
            <person name="Horio T."/>
            <person name="Horiuchi H."/>
            <person name="James S."/>
            <person name="Jones M."/>
            <person name="Karaffa L."/>
            <person name="Karanyi Z."/>
            <person name="Kato M."/>
            <person name="Keller N."/>
            <person name="Kelly D.E."/>
            <person name="Kiel J.A."/>
            <person name="Kim J.M."/>
            <person name="van der Klei I.J."/>
            <person name="Klis F.M."/>
            <person name="Kovalchuk A."/>
            <person name="Krasevec N."/>
            <person name="Kubicek C.P."/>
            <person name="Liu B."/>
            <person name="Maccabe A."/>
            <person name="Meyer V."/>
            <person name="Mirabito P."/>
            <person name="Miskei M."/>
            <person name="Mos M."/>
            <person name="Mullins J."/>
            <person name="Nelson D.R."/>
            <person name="Nielsen J."/>
            <person name="Oakley B.R."/>
            <person name="Osmani S.A."/>
            <person name="Pakula T."/>
            <person name="Paszewski A."/>
            <person name="Paulsen I."/>
            <person name="Pilsyk S."/>
            <person name="Pocsi I."/>
            <person name="Punt P.J."/>
            <person name="Ram A.F."/>
            <person name="Ren Q."/>
            <person name="Robellet X."/>
            <person name="Robson G."/>
            <person name="Seiboth B."/>
            <person name="van Solingen P."/>
            <person name="Specht T."/>
            <person name="Sun J."/>
            <person name="Taheri-Talesh N."/>
            <person name="Takeshita N."/>
            <person name="Ussery D."/>
            <person name="vanKuyk P.A."/>
            <person name="Visser H."/>
            <person name="van de Vondervoort P.J."/>
            <person name="de Vries R.P."/>
            <person name="Walton J."/>
            <person name="Xiang X."/>
            <person name="Xiong Y."/>
            <person name="Zeng A.P."/>
            <person name="Brandt B.W."/>
            <person name="Cornell M.J."/>
            <person name="van den Hondel C.A."/>
            <person name="Visser J."/>
            <person name="Oliver S.G."/>
            <person name="Turner G."/>
        </authorList>
    </citation>
    <scope>GENOME REANNOTATION</scope>
    <source>
        <strain evidence="2">FGSC A4 / ATCC 38163 / CBS 112.46 / NRRL 194 / M139</strain>
    </source>
</reference>
<dbReference type="AlphaFoldDB" id="C8VLV3"/>
<name>C8VLV3_EMENI</name>
<evidence type="ECO:0000313" key="1">
    <source>
        <dbReference type="EMBL" id="CBF84769.1"/>
    </source>
</evidence>
<gene>
    <name evidence="1" type="ORF">ANIA_11663</name>
</gene>
<dbReference type="Proteomes" id="UP000000560">
    <property type="component" value="Chromosome VII"/>
</dbReference>
<keyword evidence="2" id="KW-1185">Reference proteome</keyword>
<sequence length="18" mass="2021">MSEKRIIRAAGVFILAVF</sequence>
<dbReference type="HOGENOM" id="CLU_3430979_0_0_1"/>
<evidence type="ECO:0000313" key="2">
    <source>
        <dbReference type="Proteomes" id="UP000000560"/>
    </source>
</evidence>
<protein>
    <submittedName>
        <fullName evidence="1">Uncharacterized protein</fullName>
    </submittedName>
</protein>
<organism evidence="1 2">
    <name type="scientific">Emericella nidulans (strain FGSC A4 / ATCC 38163 / CBS 112.46 / NRRL 194 / M139)</name>
    <name type="common">Aspergillus nidulans</name>
    <dbReference type="NCBI Taxonomy" id="227321"/>
    <lineage>
        <taxon>Eukaryota</taxon>
        <taxon>Fungi</taxon>
        <taxon>Dikarya</taxon>
        <taxon>Ascomycota</taxon>
        <taxon>Pezizomycotina</taxon>
        <taxon>Eurotiomycetes</taxon>
        <taxon>Eurotiomycetidae</taxon>
        <taxon>Eurotiales</taxon>
        <taxon>Aspergillaceae</taxon>
        <taxon>Aspergillus</taxon>
        <taxon>Aspergillus subgen. Nidulantes</taxon>
    </lineage>
</organism>
<reference evidence="2" key="1">
    <citation type="journal article" date="2005" name="Nature">
        <title>Sequencing of Aspergillus nidulans and comparative analysis with A. fumigatus and A. oryzae.</title>
        <authorList>
            <person name="Galagan J.E."/>
            <person name="Calvo S.E."/>
            <person name="Cuomo C."/>
            <person name="Ma L.J."/>
            <person name="Wortman J.R."/>
            <person name="Batzoglou S."/>
            <person name="Lee S.I."/>
            <person name="Basturkmen M."/>
            <person name="Spevak C.C."/>
            <person name="Clutterbuck J."/>
            <person name="Kapitonov V."/>
            <person name="Jurka J."/>
            <person name="Scazzocchio C."/>
            <person name="Farman M."/>
            <person name="Butler J."/>
            <person name="Purcell S."/>
            <person name="Harris S."/>
            <person name="Braus G.H."/>
            <person name="Draht O."/>
            <person name="Busch S."/>
            <person name="D'Enfert C."/>
            <person name="Bouchier C."/>
            <person name="Goldman G.H."/>
            <person name="Bell-Pedersen D."/>
            <person name="Griffiths-Jones S."/>
            <person name="Doonan J.H."/>
            <person name="Yu J."/>
            <person name="Vienken K."/>
            <person name="Pain A."/>
            <person name="Freitag M."/>
            <person name="Selker E.U."/>
            <person name="Archer D.B."/>
            <person name="Penalva M.A."/>
            <person name="Oakley B.R."/>
            <person name="Momany M."/>
            <person name="Tanaka T."/>
            <person name="Kumagai T."/>
            <person name="Asai K."/>
            <person name="Machida M."/>
            <person name="Nierman W.C."/>
            <person name="Denning D.W."/>
            <person name="Caddick M."/>
            <person name="Hynes M."/>
            <person name="Paoletti M."/>
            <person name="Fischer R."/>
            <person name="Miller B."/>
            <person name="Dyer P."/>
            <person name="Sachs M.S."/>
            <person name="Osmani S.A."/>
            <person name="Birren B.W."/>
        </authorList>
    </citation>
    <scope>NUCLEOTIDE SEQUENCE [LARGE SCALE GENOMIC DNA]</scope>
    <source>
        <strain evidence="2">FGSC A4 / ATCC 38163 / CBS 112.46 / NRRL 194 / M139</strain>
    </source>
</reference>
<accession>C8VLV3</accession>